<dbReference type="InterPro" id="IPR006860">
    <property type="entry name" value="FecR"/>
</dbReference>
<evidence type="ECO:0000256" key="1">
    <source>
        <dbReference type="SAM" id="Phobius"/>
    </source>
</evidence>
<feature type="domain" description="Protein FecR C-terminal" evidence="3">
    <location>
        <begin position="260"/>
        <end position="328"/>
    </location>
</feature>
<keyword evidence="5" id="KW-1185">Reference proteome</keyword>
<dbReference type="Gene3D" id="2.60.120.1440">
    <property type="match status" value="1"/>
</dbReference>
<evidence type="ECO:0000313" key="4">
    <source>
        <dbReference type="EMBL" id="MBC5644512.1"/>
    </source>
</evidence>
<keyword evidence="1" id="KW-0472">Membrane</keyword>
<accession>A0ABR7E421</accession>
<dbReference type="Proteomes" id="UP000644010">
    <property type="component" value="Unassembled WGS sequence"/>
</dbReference>
<dbReference type="Pfam" id="PF16344">
    <property type="entry name" value="FecR_C"/>
    <property type="match status" value="1"/>
</dbReference>
<feature type="domain" description="FecR protein" evidence="2">
    <location>
        <begin position="126"/>
        <end position="216"/>
    </location>
</feature>
<dbReference type="EMBL" id="JACOOI010000019">
    <property type="protein sequence ID" value="MBC5644512.1"/>
    <property type="molecule type" value="Genomic_DNA"/>
</dbReference>
<dbReference type="InterPro" id="IPR012373">
    <property type="entry name" value="Ferrdict_sens_TM"/>
</dbReference>
<evidence type="ECO:0000259" key="2">
    <source>
        <dbReference type="Pfam" id="PF04773"/>
    </source>
</evidence>
<dbReference type="InterPro" id="IPR032508">
    <property type="entry name" value="FecR_C"/>
</dbReference>
<dbReference type="Gene3D" id="3.55.50.30">
    <property type="match status" value="1"/>
</dbReference>
<sequence>MEDIIIKYLNQTATEEEMKQLLNWLEQDSDNQQQFAVTRDLWLTSEASISLHYGESVKAFNTFRKNALAFEKRGKKKFFSIKLMKVAASIALLIACATIAFFSGRESAMNMPKIVNVMMNQAIMGPGHKGAVTLPDGTLAWLNSNSKLIYPDQFEGNVRKVKLIGEGYFEVKPDANAPFYVETSDMSVKVLGTHFDVRNYEQKNISETVLLSGKVEVMMKNSGEKRILSPNEKLSFDKRANNFTVDRVDAAEYALWTAEKLVFEDERLSTILRKMERWYGIEISCKQGVPLNSRYSLTIRNESKEEILKMLSILVRIDYTIKDDNIILYKI</sequence>
<organism evidence="4 5">
    <name type="scientific">Parabacteroides segnis</name>
    <dbReference type="NCBI Taxonomy" id="2763058"/>
    <lineage>
        <taxon>Bacteria</taxon>
        <taxon>Pseudomonadati</taxon>
        <taxon>Bacteroidota</taxon>
        <taxon>Bacteroidia</taxon>
        <taxon>Bacteroidales</taxon>
        <taxon>Tannerellaceae</taxon>
        <taxon>Parabacteroides</taxon>
    </lineage>
</organism>
<dbReference type="PANTHER" id="PTHR30273:SF2">
    <property type="entry name" value="PROTEIN FECR"/>
    <property type="match status" value="1"/>
</dbReference>
<protein>
    <submittedName>
        <fullName evidence="4">FecR family protein</fullName>
    </submittedName>
</protein>
<name>A0ABR7E421_9BACT</name>
<dbReference type="PANTHER" id="PTHR30273">
    <property type="entry name" value="PERIPLASMIC SIGNAL SENSOR AND SIGMA FACTOR ACTIVATOR FECR-RELATED"/>
    <property type="match status" value="1"/>
</dbReference>
<reference evidence="4 5" key="1">
    <citation type="submission" date="2020-08" db="EMBL/GenBank/DDBJ databases">
        <title>Genome public.</title>
        <authorList>
            <person name="Liu C."/>
            <person name="Sun Q."/>
        </authorList>
    </citation>
    <scope>NUCLEOTIDE SEQUENCE [LARGE SCALE GENOMIC DNA]</scope>
    <source>
        <strain evidence="4 5">BX2</strain>
    </source>
</reference>
<dbReference type="RefSeq" id="WP_186960383.1">
    <property type="nucleotide sequence ID" value="NZ_JACOOI010000019.1"/>
</dbReference>
<comment type="caution">
    <text evidence="4">The sequence shown here is derived from an EMBL/GenBank/DDBJ whole genome shotgun (WGS) entry which is preliminary data.</text>
</comment>
<dbReference type="PIRSF" id="PIRSF018266">
    <property type="entry name" value="FecR"/>
    <property type="match status" value="1"/>
</dbReference>
<proteinExistence type="predicted"/>
<keyword evidence="1" id="KW-1133">Transmembrane helix</keyword>
<feature type="transmembrane region" description="Helical" evidence="1">
    <location>
        <begin position="83"/>
        <end position="102"/>
    </location>
</feature>
<evidence type="ECO:0000313" key="5">
    <source>
        <dbReference type="Proteomes" id="UP000644010"/>
    </source>
</evidence>
<keyword evidence="1" id="KW-0812">Transmembrane</keyword>
<gene>
    <name evidence="4" type="ORF">H8S77_16665</name>
</gene>
<dbReference type="Pfam" id="PF04773">
    <property type="entry name" value="FecR"/>
    <property type="match status" value="1"/>
</dbReference>
<evidence type="ECO:0000259" key="3">
    <source>
        <dbReference type="Pfam" id="PF16344"/>
    </source>
</evidence>